<proteinExistence type="predicted"/>
<feature type="region of interest" description="Disordered" evidence="1">
    <location>
        <begin position="94"/>
        <end position="117"/>
    </location>
</feature>
<dbReference type="AlphaFoldDB" id="A0A8J5W334"/>
<sequence length="117" mass="11794">MMASGIQRASFLLQVVRSSSRSRKGEGVFSEVAPWQPVAAAGRRPARLDTIVEEDHSGITVHEAASAGFQAGAAAAMASSSSSAASTTASSSSSAAAAYRFAPPPAAGAPKTTSKRQ</sequence>
<protein>
    <submittedName>
        <fullName evidence="2">Uncharacterized protein</fullName>
    </submittedName>
</protein>
<dbReference type="Proteomes" id="UP000729402">
    <property type="component" value="Unassembled WGS sequence"/>
</dbReference>
<evidence type="ECO:0000313" key="3">
    <source>
        <dbReference type="Proteomes" id="UP000729402"/>
    </source>
</evidence>
<dbReference type="EMBL" id="JAAALK010000283">
    <property type="protein sequence ID" value="KAG8074898.1"/>
    <property type="molecule type" value="Genomic_DNA"/>
</dbReference>
<dbReference type="OrthoDB" id="695316at2759"/>
<accession>A0A8J5W334</accession>
<evidence type="ECO:0000256" key="1">
    <source>
        <dbReference type="SAM" id="MobiDB-lite"/>
    </source>
</evidence>
<organism evidence="2 3">
    <name type="scientific">Zizania palustris</name>
    <name type="common">Northern wild rice</name>
    <dbReference type="NCBI Taxonomy" id="103762"/>
    <lineage>
        <taxon>Eukaryota</taxon>
        <taxon>Viridiplantae</taxon>
        <taxon>Streptophyta</taxon>
        <taxon>Embryophyta</taxon>
        <taxon>Tracheophyta</taxon>
        <taxon>Spermatophyta</taxon>
        <taxon>Magnoliopsida</taxon>
        <taxon>Liliopsida</taxon>
        <taxon>Poales</taxon>
        <taxon>Poaceae</taxon>
        <taxon>BOP clade</taxon>
        <taxon>Oryzoideae</taxon>
        <taxon>Oryzeae</taxon>
        <taxon>Zizaniinae</taxon>
        <taxon>Zizania</taxon>
    </lineage>
</organism>
<reference evidence="2" key="2">
    <citation type="submission" date="2021-02" db="EMBL/GenBank/DDBJ databases">
        <authorList>
            <person name="Kimball J.A."/>
            <person name="Haas M.W."/>
            <person name="Macchietto M."/>
            <person name="Kono T."/>
            <person name="Duquette J."/>
            <person name="Shao M."/>
        </authorList>
    </citation>
    <scope>NUCLEOTIDE SEQUENCE</scope>
    <source>
        <tissue evidence="2">Fresh leaf tissue</tissue>
    </source>
</reference>
<name>A0A8J5W334_ZIZPA</name>
<reference evidence="2" key="1">
    <citation type="journal article" date="2021" name="bioRxiv">
        <title>Whole Genome Assembly and Annotation of Northern Wild Rice, Zizania palustris L., Supports a Whole Genome Duplication in the Zizania Genus.</title>
        <authorList>
            <person name="Haas M."/>
            <person name="Kono T."/>
            <person name="Macchietto M."/>
            <person name="Millas R."/>
            <person name="McGilp L."/>
            <person name="Shao M."/>
            <person name="Duquette J."/>
            <person name="Hirsch C.N."/>
            <person name="Kimball J."/>
        </authorList>
    </citation>
    <scope>NUCLEOTIDE SEQUENCE</scope>
    <source>
        <tissue evidence="2">Fresh leaf tissue</tissue>
    </source>
</reference>
<comment type="caution">
    <text evidence="2">The sequence shown here is derived from an EMBL/GenBank/DDBJ whole genome shotgun (WGS) entry which is preliminary data.</text>
</comment>
<feature type="compositionally biased region" description="Low complexity" evidence="1">
    <location>
        <begin position="108"/>
        <end position="117"/>
    </location>
</feature>
<keyword evidence="3" id="KW-1185">Reference proteome</keyword>
<gene>
    <name evidence="2" type="ORF">GUJ93_ZPchr0006g41768</name>
</gene>
<evidence type="ECO:0000313" key="2">
    <source>
        <dbReference type="EMBL" id="KAG8074898.1"/>
    </source>
</evidence>